<name>A0A2S7T5K4_9FLAO</name>
<evidence type="ECO:0008006" key="3">
    <source>
        <dbReference type="Google" id="ProtNLM"/>
    </source>
</evidence>
<reference evidence="2" key="1">
    <citation type="submission" date="2016-11" db="EMBL/GenBank/DDBJ databases">
        <title>Trade-off between light-utilization and light-protection in marine flavobacteria.</title>
        <authorList>
            <person name="Kumagai Y."/>
            <person name="Yoshizawa S."/>
            <person name="Kogure K."/>
        </authorList>
    </citation>
    <scope>NUCLEOTIDE SEQUENCE [LARGE SCALE GENOMIC DNA]</scope>
    <source>
        <strain evidence="2">SG-18</strain>
    </source>
</reference>
<comment type="caution">
    <text evidence="1">The sequence shown here is derived from an EMBL/GenBank/DDBJ whole genome shotgun (WGS) entry which is preliminary data.</text>
</comment>
<keyword evidence="2" id="KW-1185">Reference proteome</keyword>
<dbReference type="InterPro" id="IPR008323">
    <property type="entry name" value="UCP033563"/>
</dbReference>
<dbReference type="EMBL" id="MQVX01000001">
    <property type="protein sequence ID" value="PQJ14878.1"/>
    <property type="molecule type" value="Genomic_DNA"/>
</dbReference>
<dbReference type="RefSeq" id="WP_105000519.1">
    <property type="nucleotide sequence ID" value="NZ_MQVX01000001.1"/>
</dbReference>
<protein>
    <recommendedName>
        <fullName evidence="3">DUF1015 domain-containing protein</fullName>
    </recommendedName>
</protein>
<dbReference type="Pfam" id="PF06245">
    <property type="entry name" value="DUF1015"/>
    <property type="match status" value="1"/>
</dbReference>
<gene>
    <name evidence="1" type="ORF">BST99_03220</name>
</gene>
<evidence type="ECO:0000313" key="1">
    <source>
        <dbReference type="EMBL" id="PQJ14878.1"/>
    </source>
</evidence>
<sequence length="406" mass="46890">MSRIRPFRAIRPAEDKVSLVASRSYEEYSEEERQAVLKFNPFSFLHILNPGFKFNRDISGPERFRLVHNRYEEFLQSGVFLKDEAPCFYLYRIHFGQFICTGLFAATAVADYESGFIRKHEETIQKREDMFASYLESVGFNAEPVLLTYPNQAGLKKILERQAKKKPVYDFSCTQGNRHQLWPIQDPAVQAEIQVAFEQIPALYIADGHHRCASSALLAQNQKAGPDSKTAYFMSYLIPESDIGMYSFSRLLRDMSNLTKEELLIALDENYLISPPQQGLEYPENKHEFGMYLEGEFYRLSLRKKALPKEGGLHSLDSYILYKTILRPLFNIEDLRKDKRIAYGKEKENLFKAKEKVDSGEFAVAFILKAVEFNQLKEIADQSLLMPPKSTYIEPKLLSGLTIYEL</sequence>
<dbReference type="PIRSF" id="PIRSF033563">
    <property type="entry name" value="UCP033563"/>
    <property type="match status" value="1"/>
</dbReference>
<dbReference type="AlphaFoldDB" id="A0A2S7T5K4"/>
<dbReference type="OrthoDB" id="9781616at2"/>
<proteinExistence type="predicted"/>
<evidence type="ECO:0000313" key="2">
    <source>
        <dbReference type="Proteomes" id="UP000239366"/>
    </source>
</evidence>
<dbReference type="PANTHER" id="PTHR36454">
    <property type="entry name" value="LMO2823 PROTEIN"/>
    <property type="match status" value="1"/>
</dbReference>
<accession>A0A2S7T5K4</accession>
<dbReference type="PANTHER" id="PTHR36454:SF1">
    <property type="entry name" value="DUF1015 DOMAIN-CONTAINING PROTEIN"/>
    <property type="match status" value="1"/>
</dbReference>
<organism evidence="1 2">
    <name type="scientific">Aureicoccus marinus</name>
    <dbReference type="NCBI Taxonomy" id="754435"/>
    <lineage>
        <taxon>Bacteria</taxon>
        <taxon>Pseudomonadati</taxon>
        <taxon>Bacteroidota</taxon>
        <taxon>Flavobacteriia</taxon>
        <taxon>Flavobacteriales</taxon>
        <taxon>Flavobacteriaceae</taxon>
        <taxon>Aureicoccus</taxon>
    </lineage>
</organism>
<dbReference type="Proteomes" id="UP000239366">
    <property type="component" value="Unassembled WGS sequence"/>
</dbReference>